<proteinExistence type="predicted"/>
<sequence>MEIPQPNPEHEWLQRLLGDWSFEAEFVMNPDQPPTKSKGRWVIRPLGALWIVAEGEGGSPDGETHNTIMTIGFDPDAGRFVGTFIASAMTKLWLYDGALEGGSRLVLAATGPSFAGEGETLYHDIFEIVDESRFLFSSRLQGPDGSWTEFMTADYRRAA</sequence>
<comment type="caution">
    <text evidence="1">The sequence shown here is derived from an EMBL/GenBank/DDBJ whole genome shotgun (WGS) entry which is preliminary data.</text>
</comment>
<organism evidence="1 2">
    <name type="scientific">Chelatococcus sambhunathii</name>
    <dbReference type="NCBI Taxonomy" id="363953"/>
    <lineage>
        <taxon>Bacteria</taxon>
        <taxon>Pseudomonadati</taxon>
        <taxon>Pseudomonadota</taxon>
        <taxon>Alphaproteobacteria</taxon>
        <taxon>Hyphomicrobiales</taxon>
        <taxon>Chelatococcaceae</taxon>
        <taxon>Chelatococcus</taxon>
    </lineage>
</organism>
<dbReference type="Proteomes" id="UP001181622">
    <property type="component" value="Unassembled WGS sequence"/>
</dbReference>
<reference evidence="1" key="1">
    <citation type="submission" date="2020-10" db="EMBL/GenBank/DDBJ databases">
        <authorList>
            <person name="Abbas A."/>
            <person name="Razzaq R."/>
            <person name="Waqas M."/>
            <person name="Abbas N."/>
            <person name="Nielsen T.K."/>
            <person name="Hansen L.H."/>
            <person name="Hussain S."/>
            <person name="Shahid M."/>
        </authorList>
    </citation>
    <scope>NUCLEOTIDE SEQUENCE</scope>
    <source>
        <strain evidence="1">S14</strain>
    </source>
</reference>
<dbReference type="Pfam" id="PF07617">
    <property type="entry name" value="DUF1579"/>
    <property type="match status" value="1"/>
</dbReference>
<dbReference type="InterPro" id="IPR011473">
    <property type="entry name" value="DUF1579"/>
</dbReference>
<dbReference type="EMBL" id="JADBEO010000039">
    <property type="protein sequence ID" value="MDR4308056.1"/>
    <property type="molecule type" value="Genomic_DNA"/>
</dbReference>
<name>A0ABU1DIW6_9HYPH</name>
<keyword evidence="2" id="KW-1185">Reference proteome</keyword>
<evidence type="ECO:0000313" key="2">
    <source>
        <dbReference type="Proteomes" id="UP001181622"/>
    </source>
</evidence>
<gene>
    <name evidence="1" type="ORF">IHQ68_15655</name>
</gene>
<protein>
    <submittedName>
        <fullName evidence="1">DUF1579 domain-containing protein</fullName>
    </submittedName>
</protein>
<dbReference type="RefSeq" id="WP_309393489.1">
    <property type="nucleotide sequence ID" value="NZ_JADBEO010000039.1"/>
</dbReference>
<evidence type="ECO:0000313" key="1">
    <source>
        <dbReference type="EMBL" id="MDR4308056.1"/>
    </source>
</evidence>
<accession>A0ABU1DIW6</accession>